<sequence>MVRYEKNVFLEGPDFPFAAFPYPTLPTRPATPHSHEFVELVFVAQGHGEHVFSGQAYPISRGDVFIIPPGVEHDYRVRGDAPLEIVNVLFIPAFLAPHLEALAEMTPFLHFFYVEPFFRRETEFHAHLKLSLGEEQAVKERLDRLVEEYSKKPLGYRIAIQGLLAELLVYVSRCYGQTTAAVETGFHSDENKAIRQVCDFLETHYAEPLHLEQICRMCGMSQTVFTGKFKQLTGRTFTEYRSELRIRASLRLLRESGAKIVDIAQDAGIGDVSHFNRLFKLHMGITPKEYRTSHRQKH</sequence>
<accession>A0ACC7P0N7</accession>
<reference evidence="1" key="1">
    <citation type="submission" date="2024-12" db="EMBL/GenBank/DDBJ databases">
        <authorList>
            <person name="Wu N."/>
        </authorList>
    </citation>
    <scope>NUCLEOTIDE SEQUENCE</scope>
    <source>
        <strain evidence="1">P15</strain>
    </source>
</reference>
<evidence type="ECO:0000313" key="2">
    <source>
        <dbReference type="Proteomes" id="UP001631969"/>
    </source>
</evidence>
<protein>
    <submittedName>
        <fullName evidence="1">AraC family transcriptional regulator</fullName>
    </submittedName>
</protein>
<gene>
    <name evidence="1" type="ORF">ACI1P1_18535</name>
</gene>
<organism evidence="1 2">
    <name type="scientific">Paenibacillus mesotrionivorans</name>
    <dbReference type="NCBI Taxonomy" id="3160968"/>
    <lineage>
        <taxon>Bacteria</taxon>
        <taxon>Bacillati</taxon>
        <taxon>Bacillota</taxon>
        <taxon>Bacilli</taxon>
        <taxon>Bacillales</taxon>
        <taxon>Paenibacillaceae</taxon>
        <taxon>Paenibacillus</taxon>
    </lineage>
</organism>
<proteinExistence type="predicted"/>
<dbReference type="Proteomes" id="UP001631969">
    <property type="component" value="Unassembled WGS sequence"/>
</dbReference>
<name>A0ACC7P0N7_9BACL</name>
<keyword evidence="2" id="KW-1185">Reference proteome</keyword>
<dbReference type="EMBL" id="JBJURJ010000012">
    <property type="protein sequence ID" value="MFM9330300.1"/>
    <property type="molecule type" value="Genomic_DNA"/>
</dbReference>
<evidence type="ECO:0000313" key="1">
    <source>
        <dbReference type="EMBL" id="MFM9330300.1"/>
    </source>
</evidence>
<comment type="caution">
    <text evidence="1">The sequence shown here is derived from an EMBL/GenBank/DDBJ whole genome shotgun (WGS) entry which is preliminary data.</text>
</comment>